<evidence type="ECO:0000313" key="4">
    <source>
        <dbReference type="EnsemblPlants" id="Kaladp0002s0108.1.v1.1"/>
    </source>
</evidence>
<dbReference type="GO" id="GO:0005739">
    <property type="term" value="C:mitochondrion"/>
    <property type="evidence" value="ECO:0007669"/>
    <property type="project" value="TreeGrafter"/>
</dbReference>
<dbReference type="OMA" id="NLIVEWC"/>
<dbReference type="PANTHER" id="PTHR47934">
    <property type="entry name" value="PENTATRICOPEPTIDE REPEAT-CONTAINING PROTEIN PET309, MITOCHONDRIAL"/>
    <property type="match status" value="1"/>
</dbReference>
<sequence>MSELVILLNAPSLTLVQSPNPYHRHRHRRTSPLISSHLNSSSYASSKSSPVSNFSSRIANTSTTLVDSRDGSAFRAAPDRNSLRDCSELASNLAGDGRLEEFLLVAEGVVGSGMDVFQFVADLDVEMVAKGIGGIIKEGKVWDVVEFLRRAEVLGISALKVFDKSCKQILAEECRRMLQCKKVKEVVELMEVLTGFQFRVKELADPHVIINQCVQAGDPELAVRYASIYTHAPILFCDIINEFGKKKDLRSALKAFETSNQKLSAPNMYAYRSMIDICGQCGNYAESRVIYEDLMSQKVIPNIFVFNSLMNANSHDLGYTLNIYRDMQNLGVMADMASFNILLKSCCLAGRVDLAQDIYREVKEKESKGILKLDVFTYCTIIKVFADAKLWQMALMIKDDMILAGVHPNTVTWSSLISACANAGLVEPSMQLFQEMLETGTEPNSYCYNVLIHACVEACQYDRAFRLFKFWKGSDSQKNFDEAACEEREIADIENVHKYNGPIIPSFISNPRHLALARKIPFAPTITTYNTLMKACGTDYNRAKALMDEMKNQGLSPDQISWSIMMDICGDSGNVEGALQMMKSMRQSGMRPDVVSYTTAIKICVQNKRFNLAFSLFEEMKRYRVQPNLVTYNTLLMARSRYGFVHEVQQCLAIYLDMRKAGYKSNDLYLEELIEEWCEGVIQDKSQKLDQINCDEDGKGGPQSLLLEKLASHLNKNNAESHAINLQGHSKIEARIVVLAVLRMIKEKYAAGVPIRDDMLIILGTTLVDHDLPNHESDVKEAVIKLLQDELGLEILIQDSRSNPGREIQSPTPPKLKGEGEMDANNSIHHLDISTTARQPAVIHRIKVTRKSLNQWLQRREGNRKRGPIL</sequence>
<name>A0A7N0R9D7_KALFE</name>
<evidence type="ECO:0000256" key="3">
    <source>
        <dbReference type="PROSITE-ProRule" id="PRU00708"/>
    </source>
</evidence>
<dbReference type="InterPro" id="IPR002885">
    <property type="entry name" value="PPR_rpt"/>
</dbReference>
<feature type="repeat" description="PPR" evidence="3">
    <location>
        <begin position="558"/>
        <end position="592"/>
    </location>
</feature>
<keyword evidence="2" id="KW-0677">Repeat</keyword>
<dbReference type="Proteomes" id="UP000594263">
    <property type="component" value="Unplaced"/>
</dbReference>
<organism evidence="4 5">
    <name type="scientific">Kalanchoe fedtschenkoi</name>
    <name type="common">Lavender scallops</name>
    <name type="synonym">South American air plant</name>
    <dbReference type="NCBI Taxonomy" id="63787"/>
    <lineage>
        <taxon>Eukaryota</taxon>
        <taxon>Viridiplantae</taxon>
        <taxon>Streptophyta</taxon>
        <taxon>Embryophyta</taxon>
        <taxon>Tracheophyta</taxon>
        <taxon>Spermatophyta</taxon>
        <taxon>Magnoliopsida</taxon>
        <taxon>eudicotyledons</taxon>
        <taxon>Gunneridae</taxon>
        <taxon>Pentapetalae</taxon>
        <taxon>Saxifragales</taxon>
        <taxon>Crassulaceae</taxon>
        <taxon>Kalanchoe</taxon>
    </lineage>
</organism>
<feature type="repeat" description="PPR" evidence="3">
    <location>
        <begin position="335"/>
        <end position="369"/>
    </location>
</feature>
<evidence type="ECO:0000313" key="5">
    <source>
        <dbReference type="Proteomes" id="UP000594263"/>
    </source>
</evidence>
<proteinExistence type="inferred from homology"/>
<protein>
    <recommendedName>
        <fullName evidence="6">Pentatricopeptide repeat-containing protein</fullName>
    </recommendedName>
</protein>
<dbReference type="GO" id="GO:0006396">
    <property type="term" value="P:RNA processing"/>
    <property type="evidence" value="ECO:0007669"/>
    <property type="project" value="TreeGrafter"/>
</dbReference>
<accession>A0A7N0R9D7</accession>
<dbReference type="InterPro" id="IPR051114">
    <property type="entry name" value="Mito_RNA_Proc_CCM1"/>
</dbReference>
<keyword evidence="5" id="KW-1185">Reference proteome</keyword>
<dbReference type="NCBIfam" id="TIGR00756">
    <property type="entry name" value="PPR"/>
    <property type="match status" value="7"/>
</dbReference>
<comment type="similarity">
    <text evidence="1">Belongs to the PPR family. P subfamily.</text>
</comment>
<dbReference type="AlphaFoldDB" id="A0A7N0R9D7"/>
<feature type="repeat" description="PPR" evidence="3">
    <location>
        <begin position="374"/>
        <end position="408"/>
    </location>
</feature>
<evidence type="ECO:0000256" key="2">
    <source>
        <dbReference type="ARBA" id="ARBA00022737"/>
    </source>
</evidence>
<feature type="repeat" description="PPR" evidence="3">
    <location>
        <begin position="409"/>
        <end position="443"/>
    </location>
</feature>
<dbReference type="PROSITE" id="PS51375">
    <property type="entry name" value="PPR"/>
    <property type="match status" value="6"/>
</dbReference>
<dbReference type="Pfam" id="PF13812">
    <property type="entry name" value="PPR_3"/>
    <property type="match status" value="2"/>
</dbReference>
<reference evidence="4" key="1">
    <citation type="submission" date="2021-01" db="UniProtKB">
        <authorList>
            <consortium name="EnsemblPlants"/>
        </authorList>
    </citation>
    <scope>IDENTIFICATION</scope>
</reference>
<dbReference type="Gramene" id="Kaladp0002s0108.1.v1.1">
    <property type="protein sequence ID" value="Kaladp0002s0108.1.v1.1"/>
    <property type="gene ID" value="Kaladp0002s0108.v1.1"/>
</dbReference>
<dbReference type="Pfam" id="PF13041">
    <property type="entry name" value="PPR_2"/>
    <property type="match status" value="3"/>
</dbReference>
<feature type="repeat" description="PPR" evidence="3">
    <location>
        <begin position="267"/>
        <end position="301"/>
    </location>
</feature>
<evidence type="ECO:0000256" key="1">
    <source>
        <dbReference type="ARBA" id="ARBA00007626"/>
    </source>
</evidence>
<feature type="repeat" description="PPR" evidence="3">
    <location>
        <begin position="593"/>
        <end position="627"/>
    </location>
</feature>
<dbReference type="Pfam" id="PF01535">
    <property type="entry name" value="PPR"/>
    <property type="match status" value="1"/>
</dbReference>
<dbReference type="PANTHER" id="PTHR47934:SF6">
    <property type="entry name" value="MITOCHONDRIAL GROUP I INTRON SPLICING FACTOR CCM1-RELATED"/>
    <property type="match status" value="1"/>
</dbReference>
<dbReference type="EnsemblPlants" id="Kaladp0002s0108.1.v1.1">
    <property type="protein sequence ID" value="Kaladp0002s0108.1.v1.1"/>
    <property type="gene ID" value="Kaladp0002s0108.v1.1"/>
</dbReference>
<dbReference type="GO" id="GO:0007005">
    <property type="term" value="P:mitochondrion organization"/>
    <property type="evidence" value="ECO:0007669"/>
    <property type="project" value="TreeGrafter"/>
</dbReference>
<evidence type="ECO:0008006" key="6">
    <source>
        <dbReference type="Google" id="ProtNLM"/>
    </source>
</evidence>
<dbReference type="GO" id="GO:0003729">
    <property type="term" value="F:mRNA binding"/>
    <property type="evidence" value="ECO:0007669"/>
    <property type="project" value="EnsemblPlants"/>
</dbReference>
<dbReference type="Gene3D" id="1.25.40.10">
    <property type="entry name" value="Tetratricopeptide repeat domain"/>
    <property type="match status" value="3"/>
</dbReference>
<dbReference type="InterPro" id="IPR011990">
    <property type="entry name" value="TPR-like_helical_dom_sf"/>
</dbReference>